<evidence type="ECO:0000313" key="12">
    <source>
        <dbReference type="EMBL" id="KEQ74538.1"/>
    </source>
</evidence>
<feature type="transmembrane region" description="Helical" evidence="9">
    <location>
        <begin position="1064"/>
        <end position="1086"/>
    </location>
</feature>
<evidence type="ECO:0000259" key="11">
    <source>
        <dbReference type="PROSITE" id="PS50929"/>
    </source>
</evidence>
<evidence type="ECO:0000259" key="10">
    <source>
        <dbReference type="PROSITE" id="PS50893"/>
    </source>
</evidence>
<reference evidence="12 13" key="1">
    <citation type="journal article" date="2014" name="BMC Genomics">
        <title>Genome sequencing of four Aureobasidium pullulans varieties: biotechnological potential, stress tolerance, and description of new species.</title>
        <authorList>
            <person name="Gostin Ar C."/>
            <person name="Ohm R.A."/>
            <person name="Kogej T."/>
            <person name="Sonjak S."/>
            <person name="Turk M."/>
            <person name="Zajc J."/>
            <person name="Zalar P."/>
            <person name="Grube M."/>
            <person name="Sun H."/>
            <person name="Han J."/>
            <person name="Sharma A."/>
            <person name="Chiniquy J."/>
            <person name="Ngan C.Y."/>
            <person name="Lipzen A."/>
            <person name="Barry K."/>
            <person name="Grigoriev I.V."/>
            <person name="Gunde-Cimerman N."/>
        </authorList>
    </citation>
    <scope>NUCLEOTIDE SEQUENCE [LARGE SCALE GENOMIC DNA]</scope>
    <source>
        <strain evidence="12 13">CBS 147.97</strain>
    </source>
</reference>
<keyword evidence="3 9" id="KW-0812">Transmembrane</keyword>
<dbReference type="GeneID" id="25410161"/>
<feature type="compositionally biased region" description="Polar residues" evidence="8">
    <location>
        <begin position="710"/>
        <end position="755"/>
    </location>
</feature>
<keyword evidence="6 9" id="KW-1133">Transmembrane helix</keyword>
<dbReference type="PANTHER" id="PTHR43394:SF15">
    <property type="entry name" value="ALPHA-FACTOR-TRANSPORTING ATPASE"/>
    <property type="match status" value="1"/>
</dbReference>
<dbReference type="InterPro" id="IPR011527">
    <property type="entry name" value="ABC1_TM_dom"/>
</dbReference>
<feature type="domain" description="ABC transmembrane type-1" evidence="11">
    <location>
        <begin position="62"/>
        <end position="350"/>
    </location>
</feature>
<dbReference type="CDD" id="cd18578">
    <property type="entry name" value="ABC_6TM_Pgp_ABCB1_D2_like"/>
    <property type="match status" value="1"/>
</dbReference>
<dbReference type="GO" id="GO:0005524">
    <property type="term" value="F:ATP binding"/>
    <property type="evidence" value="ECO:0007669"/>
    <property type="project" value="UniProtKB-KW"/>
</dbReference>
<dbReference type="Pfam" id="PF00005">
    <property type="entry name" value="ABC_tran"/>
    <property type="match status" value="2"/>
</dbReference>
<feature type="domain" description="ABC transporter" evidence="10">
    <location>
        <begin position="387"/>
        <end position="630"/>
    </location>
</feature>
<dbReference type="PROSITE" id="PS00211">
    <property type="entry name" value="ABC_TRANSPORTER_1"/>
    <property type="match status" value="2"/>
</dbReference>
<protein>
    <submittedName>
        <fullName evidence="12">Putative ABC transporter</fullName>
    </submittedName>
</protein>
<dbReference type="Pfam" id="PF00664">
    <property type="entry name" value="ABC_membrane"/>
    <property type="match status" value="2"/>
</dbReference>
<dbReference type="PROSITE" id="PS50929">
    <property type="entry name" value="ABC_TM1F"/>
    <property type="match status" value="2"/>
</dbReference>
<feature type="domain" description="ABC transmembrane type-1" evidence="11">
    <location>
        <begin position="844"/>
        <end position="1115"/>
    </location>
</feature>
<organism evidence="12 13">
    <name type="scientific">Aureobasidium namibiae CBS 147.97</name>
    <dbReference type="NCBI Taxonomy" id="1043004"/>
    <lineage>
        <taxon>Eukaryota</taxon>
        <taxon>Fungi</taxon>
        <taxon>Dikarya</taxon>
        <taxon>Ascomycota</taxon>
        <taxon>Pezizomycotina</taxon>
        <taxon>Dothideomycetes</taxon>
        <taxon>Dothideomycetidae</taxon>
        <taxon>Dothideales</taxon>
        <taxon>Saccotheciaceae</taxon>
        <taxon>Aureobasidium</taxon>
    </lineage>
</organism>
<keyword evidence="2" id="KW-0813">Transport</keyword>
<feature type="transmembrane region" description="Helical" evidence="9">
    <location>
        <begin position="837"/>
        <end position="860"/>
    </location>
</feature>
<feature type="transmembrane region" description="Helical" evidence="9">
    <location>
        <begin position="957"/>
        <end position="980"/>
    </location>
</feature>
<dbReference type="FunFam" id="3.40.50.300:FF:003218">
    <property type="entry name" value="ABC a-pheromone efflux pump AtrD"/>
    <property type="match status" value="1"/>
</dbReference>
<feature type="compositionally biased region" description="Basic and acidic residues" evidence="8">
    <location>
        <begin position="9"/>
        <end position="22"/>
    </location>
</feature>
<feature type="region of interest" description="Disordered" evidence="8">
    <location>
        <begin position="709"/>
        <end position="756"/>
    </location>
</feature>
<feature type="transmembrane region" description="Helical" evidence="9">
    <location>
        <begin position="57"/>
        <end position="77"/>
    </location>
</feature>
<evidence type="ECO:0000256" key="6">
    <source>
        <dbReference type="ARBA" id="ARBA00022989"/>
    </source>
</evidence>
<proteinExistence type="predicted"/>
<dbReference type="InterPro" id="IPR017871">
    <property type="entry name" value="ABC_transporter-like_CS"/>
</dbReference>
<dbReference type="SUPFAM" id="SSF52540">
    <property type="entry name" value="P-loop containing nucleoside triphosphate hydrolases"/>
    <property type="match status" value="2"/>
</dbReference>
<feature type="transmembrane region" description="Helical" evidence="9">
    <location>
        <begin position="183"/>
        <end position="202"/>
    </location>
</feature>
<name>A0A074WN25_9PEZI</name>
<feature type="domain" description="ABC transporter" evidence="10">
    <location>
        <begin position="1161"/>
        <end position="1414"/>
    </location>
</feature>
<feature type="transmembrane region" description="Helical" evidence="9">
    <location>
        <begin position="1106"/>
        <end position="1128"/>
    </location>
</feature>
<dbReference type="SMART" id="SM00382">
    <property type="entry name" value="AAA"/>
    <property type="match status" value="2"/>
</dbReference>
<dbReference type="GO" id="GO:0015421">
    <property type="term" value="F:ABC-type oligopeptide transporter activity"/>
    <property type="evidence" value="ECO:0007669"/>
    <property type="project" value="TreeGrafter"/>
</dbReference>
<feature type="transmembrane region" description="Helical" evidence="9">
    <location>
        <begin position="292"/>
        <end position="312"/>
    </location>
</feature>
<feature type="region of interest" description="Disordered" evidence="8">
    <location>
        <begin position="638"/>
        <end position="659"/>
    </location>
</feature>
<feature type="transmembrane region" description="Helical" evidence="9">
    <location>
        <begin position="324"/>
        <end position="342"/>
    </location>
</feature>
<keyword evidence="7 9" id="KW-0472">Membrane</keyword>
<dbReference type="InterPro" id="IPR003593">
    <property type="entry name" value="AAA+_ATPase"/>
</dbReference>
<evidence type="ECO:0000256" key="8">
    <source>
        <dbReference type="SAM" id="MobiDB-lite"/>
    </source>
</evidence>
<feature type="transmembrane region" description="Helical" evidence="9">
    <location>
        <begin position="208"/>
        <end position="227"/>
    </location>
</feature>
<dbReference type="Gene3D" id="3.40.50.300">
    <property type="entry name" value="P-loop containing nucleotide triphosphate hydrolases"/>
    <property type="match status" value="2"/>
</dbReference>
<dbReference type="InterPro" id="IPR036640">
    <property type="entry name" value="ABC1_TM_sf"/>
</dbReference>
<evidence type="ECO:0000256" key="1">
    <source>
        <dbReference type="ARBA" id="ARBA00004141"/>
    </source>
</evidence>
<dbReference type="Gene3D" id="1.20.1560.10">
    <property type="entry name" value="ABC transporter type 1, transmembrane domain"/>
    <property type="match status" value="3"/>
</dbReference>
<dbReference type="EMBL" id="KL584707">
    <property type="protein sequence ID" value="KEQ74538.1"/>
    <property type="molecule type" value="Genomic_DNA"/>
</dbReference>
<dbReference type="InterPro" id="IPR039421">
    <property type="entry name" value="Type_1_exporter"/>
</dbReference>
<dbReference type="SUPFAM" id="SSF90123">
    <property type="entry name" value="ABC transporter transmembrane region"/>
    <property type="match status" value="2"/>
</dbReference>
<dbReference type="HOGENOM" id="CLU_000604_17_2_1"/>
<keyword evidence="5" id="KW-0067">ATP-binding</keyword>
<feature type="transmembrane region" description="Helical" evidence="9">
    <location>
        <begin position="880"/>
        <end position="901"/>
    </location>
</feature>
<sequence length="1439" mass="157286">MPRIPRLTRSRETKSTHKQDVAATIPRDKEVSASNVKEDDVQAAPWRALFFFTTKSHLTCMFVGLAAALAAGGIAPAQSYLLGKAFDAFTSSSSPSAVLKSVTNYTVYLAALGIGSWLVHFVFFSAWLAFGELQANSARERLFLGMLGKEIEWYDMRKNGVGAMIPRLQAQIRDLQLATAQPFGGLITSTADAMASLGLALYTSWKLTLVIVSTAPVIVIIIGYLGASMQQSVRKQQEKLTEALKYVSNAINAIETVKCFNGQEHELGQYSSRLKEAAGWYYRVVNVNSQQFGFMSFFTLAMFVQGFYYGGVQVDHHEKNTGDVITTFFSAISAFQAISSILPQMIVLQKGRTAGSTLRAVMAQIARGSNASPLPELVKPSRCEGNIEFRNASRFVSFAYPARPDRTALKNVTFSIPAHDTTFIIGKSGSGKSTFGQLLLKFYPAASGQILLDGLPIDSLDPLWLRNHITLVEQHSMLFEDTVFENIAIGTERPHSVTKEAVISAAEFALLLAMINDMPQRFQSMVGAKGGTMSGGQRQRMALARAYLRDTPVLLLDESTSALDQVSRSLMMEAIRRWRRGKTTLIITHDITQILPDDYAMILEDGGLAQEGYRKHMEQIHDSPFQRFLSTVTVPPPDSLEVSEDMGKEPDTDTTYQKTTDDSLEAHLDAGENPRYSYLPALFATSHTKAAFRGAYGFATPLGEFGAPISQVTSGPSSPMSSGKESTTSHKPQTGEPTNPSNKEFTGGQKTNNRRSVAPELLDKFIESTGNLAARARLTLGNSRRRRLPSDGSIPAVTGSIEMQPISKHKKNESLEDGRQVFSLRAILGTVWPSLDWYMRVVLVIALIAASINGACTPVFSSILSKLIGTYGKGDDQKHIAVIYTVSILGIAVLSGISSYVMHVLLEYAGQVWVNTMRERSLERILDQPRDWFTHEENSVSHVMEGLDRHAEEMRNLLGRFASSLYIALVLSVVAFVWALTSQWKLTLIAVALGPYVYFVTKSFSTISGNWERRSNDAAEAAGSIFTETFTNIKTVRALTLESHFREKYFRATRSTLQVGLRRSVYIGFFFGLSDSSGIFVMALMFYAGARLIRDGASSTKIVEVFIQLILAITNVSLYLGLVPQIGLAKDCASRLLRLSTLPKDSHEHFGNTQITSIGDIELHNLTFSYPSRPDHTVLKNINLLIPAGETTALVGSSGSGKSTIAALLLSLYTTASEVSEGSGKTPDIMLSGRDLKHIHTPTLRSLISVVSQTPVLFSATVADNITYGLPQSSPYRNKASVRRAAAAAGIDEFIMSLSQGYETLIGEGGTGLSGGQAQRVAIARALISRPAVMILDEATSALDVESANLVRDTIQGLVERDGSGMTVLIITHSKDMMRIAKNIVVLSQGQVVEQGSYEGLLRRRGDFFHLLNGGEWADEQPEKKDDAAVRGLSGVIGW</sequence>
<dbReference type="GO" id="GO:0005743">
    <property type="term" value="C:mitochondrial inner membrane"/>
    <property type="evidence" value="ECO:0007669"/>
    <property type="project" value="TreeGrafter"/>
</dbReference>
<evidence type="ECO:0000256" key="4">
    <source>
        <dbReference type="ARBA" id="ARBA00022741"/>
    </source>
</evidence>
<feature type="region of interest" description="Disordered" evidence="8">
    <location>
        <begin position="1"/>
        <end position="22"/>
    </location>
</feature>
<evidence type="ECO:0000313" key="13">
    <source>
        <dbReference type="Proteomes" id="UP000027730"/>
    </source>
</evidence>
<evidence type="ECO:0000256" key="7">
    <source>
        <dbReference type="ARBA" id="ARBA00023136"/>
    </source>
</evidence>
<dbReference type="CDD" id="cd18577">
    <property type="entry name" value="ABC_6TM_Pgp_ABCB1_D1_like"/>
    <property type="match status" value="1"/>
</dbReference>
<dbReference type="GO" id="GO:0090374">
    <property type="term" value="P:oligopeptide export from mitochondrion"/>
    <property type="evidence" value="ECO:0007669"/>
    <property type="project" value="TreeGrafter"/>
</dbReference>
<evidence type="ECO:0000256" key="9">
    <source>
        <dbReference type="SAM" id="Phobius"/>
    </source>
</evidence>
<dbReference type="GO" id="GO:0016887">
    <property type="term" value="F:ATP hydrolysis activity"/>
    <property type="evidence" value="ECO:0007669"/>
    <property type="project" value="InterPro"/>
</dbReference>
<dbReference type="OrthoDB" id="6500128at2759"/>
<gene>
    <name evidence="12" type="ORF">M436DRAFT_44512</name>
</gene>
<keyword evidence="13" id="KW-1185">Reference proteome</keyword>
<dbReference type="InterPro" id="IPR027417">
    <property type="entry name" value="P-loop_NTPase"/>
</dbReference>
<keyword evidence="4" id="KW-0547">Nucleotide-binding</keyword>
<dbReference type="STRING" id="1043004.A0A074WN25"/>
<dbReference type="InterPro" id="IPR003439">
    <property type="entry name" value="ABC_transporter-like_ATP-bd"/>
</dbReference>
<dbReference type="FunFam" id="3.40.50.300:FF:000604">
    <property type="entry name" value="ABC transporter B family member 28"/>
    <property type="match status" value="1"/>
</dbReference>
<comment type="subcellular location">
    <subcellularLocation>
        <location evidence="1">Membrane</location>
        <topology evidence="1">Multi-pass membrane protein</topology>
    </subcellularLocation>
</comment>
<accession>A0A074WN25</accession>
<dbReference type="Proteomes" id="UP000027730">
    <property type="component" value="Unassembled WGS sequence"/>
</dbReference>
<evidence type="ECO:0000256" key="2">
    <source>
        <dbReference type="ARBA" id="ARBA00022448"/>
    </source>
</evidence>
<dbReference type="PANTHER" id="PTHR43394">
    <property type="entry name" value="ATP-DEPENDENT PERMEASE MDL1, MITOCHONDRIAL"/>
    <property type="match status" value="1"/>
</dbReference>
<evidence type="ECO:0000256" key="5">
    <source>
        <dbReference type="ARBA" id="ARBA00022840"/>
    </source>
</evidence>
<evidence type="ECO:0000256" key="3">
    <source>
        <dbReference type="ARBA" id="ARBA00022692"/>
    </source>
</evidence>
<feature type="transmembrane region" description="Helical" evidence="9">
    <location>
        <begin position="986"/>
        <end position="1004"/>
    </location>
</feature>
<dbReference type="PROSITE" id="PS50893">
    <property type="entry name" value="ABC_TRANSPORTER_2"/>
    <property type="match status" value="2"/>
</dbReference>
<dbReference type="RefSeq" id="XP_013428611.1">
    <property type="nucleotide sequence ID" value="XM_013573157.1"/>
</dbReference>
<feature type="transmembrane region" description="Helical" evidence="9">
    <location>
        <begin position="105"/>
        <end position="130"/>
    </location>
</feature>